<keyword evidence="11" id="KW-1185">Reference proteome</keyword>
<keyword evidence="4" id="KW-0963">Cytoplasm</keyword>
<evidence type="ECO:0000313" key="11">
    <source>
        <dbReference type="Proteomes" id="UP001196413"/>
    </source>
</evidence>
<dbReference type="InterPro" id="IPR036188">
    <property type="entry name" value="FAD/NAD-bd_sf"/>
</dbReference>
<keyword evidence="6" id="KW-0274">FAD</keyword>
<dbReference type="InterPro" id="IPR050281">
    <property type="entry name" value="Flavin_monoamine_oxidase"/>
</dbReference>
<proteinExistence type="inferred from homology"/>
<evidence type="ECO:0000259" key="9">
    <source>
        <dbReference type="Pfam" id="PF01593"/>
    </source>
</evidence>
<feature type="domain" description="Amine oxidase" evidence="9">
    <location>
        <begin position="35"/>
        <end position="113"/>
    </location>
</feature>
<keyword evidence="5" id="KW-0285">Flavoprotein</keyword>
<dbReference type="AlphaFoldDB" id="A0AAD5M5C2"/>
<evidence type="ECO:0000256" key="4">
    <source>
        <dbReference type="ARBA" id="ARBA00022490"/>
    </source>
</evidence>
<evidence type="ECO:0000256" key="5">
    <source>
        <dbReference type="ARBA" id="ARBA00022630"/>
    </source>
</evidence>
<organism evidence="10 11">
    <name type="scientific">Parelaphostrongylus tenuis</name>
    <name type="common">Meningeal worm</name>
    <dbReference type="NCBI Taxonomy" id="148309"/>
    <lineage>
        <taxon>Eukaryota</taxon>
        <taxon>Metazoa</taxon>
        <taxon>Ecdysozoa</taxon>
        <taxon>Nematoda</taxon>
        <taxon>Chromadorea</taxon>
        <taxon>Rhabditida</taxon>
        <taxon>Rhabditina</taxon>
        <taxon>Rhabditomorpha</taxon>
        <taxon>Strongyloidea</taxon>
        <taxon>Metastrongylidae</taxon>
        <taxon>Parelaphostrongylus</taxon>
    </lineage>
</organism>
<comment type="caution">
    <text evidence="10">The sequence shown here is derived from an EMBL/GenBank/DDBJ whole genome shotgun (WGS) entry which is preliminary data.</text>
</comment>
<sequence length="177" mass="19626">MRSATLLIVVIACGISVQRESSKEKPSIAIIGAGISGLSAARRLIELGKTNIDIYEGKDRTGGRIHPVPYRGYLQMGAQFINGAKNPIYQIASALGVVSNIVSDTAHLDVADYLIGNQRISRADIELFKNFIKPLDPKYRKLAKQQGQLPHVYTFKSIFMEDYSRFLKENNITGLRT</sequence>
<evidence type="ECO:0000256" key="6">
    <source>
        <dbReference type="ARBA" id="ARBA00022827"/>
    </source>
</evidence>
<evidence type="ECO:0000256" key="3">
    <source>
        <dbReference type="ARBA" id="ARBA00005995"/>
    </source>
</evidence>
<dbReference type="GO" id="GO:0005737">
    <property type="term" value="C:cytoplasm"/>
    <property type="evidence" value="ECO:0007669"/>
    <property type="project" value="UniProtKB-SubCell"/>
</dbReference>
<dbReference type="SUPFAM" id="SSF51905">
    <property type="entry name" value="FAD/NAD(P)-binding domain"/>
    <property type="match status" value="1"/>
</dbReference>
<name>A0AAD5M5C2_PARTN</name>
<evidence type="ECO:0000256" key="7">
    <source>
        <dbReference type="ARBA" id="ARBA00023002"/>
    </source>
</evidence>
<evidence type="ECO:0000256" key="2">
    <source>
        <dbReference type="ARBA" id="ARBA00004496"/>
    </source>
</evidence>
<dbReference type="PANTHER" id="PTHR10742:SF405">
    <property type="entry name" value="PEROXISOMAL N(1)-ACETYL-SPERMINE_SPERMIDINE OXIDASE"/>
    <property type="match status" value="1"/>
</dbReference>
<gene>
    <name evidence="10" type="ORF">KIN20_008812</name>
</gene>
<dbReference type="InterPro" id="IPR002937">
    <property type="entry name" value="Amino_oxidase"/>
</dbReference>
<dbReference type="EMBL" id="JAHQIW010001423">
    <property type="protein sequence ID" value="KAJ1352472.1"/>
    <property type="molecule type" value="Genomic_DNA"/>
</dbReference>
<comment type="subcellular location">
    <subcellularLocation>
        <location evidence="2">Cytoplasm</location>
    </subcellularLocation>
</comment>
<dbReference type="Proteomes" id="UP001196413">
    <property type="component" value="Unassembled WGS sequence"/>
</dbReference>
<keyword evidence="7" id="KW-0560">Oxidoreductase</keyword>
<comment type="cofactor">
    <cofactor evidence="1">
        <name>FAD</name>
        <dbReference type="ChEBI" id="CHEBI:57692"/>
    </cofactor>
</comment>
<dbReference type="Gene3D" id="3.50.50.60">
    <property type="entry name" value="FAD/NAD(P)-binding domain"/>
    <property type="match status" value="1"/>
</dbReference>
<dbReference type="Gene3D" id="3.90.660.10">
    <property type="match status" value="1"/>
</dbReference>
<protein>
    <recommendedName>
        <fullName evidence="9">Amine oxidase domain-containing protein</fullName>
    </recommendedName>
</protein>
<dbReference type="Pfam" id="PF01593">
    <property type="entry name" value="Amino_oxidase"/>
    <property type="match status" value="1"/>
</dbReference>
<reference evidence="10" key="1">
    <citation type="submission" date="2021-06" db="EMBL/GenBank/DDBJ databases">
        <title>Parelaphostrongylus tenuis whole genome reference sequence.</title>
        <authorList>
            <person name="Garwood T.J."/>
            <person name="Larsen P.A."/>
            <person name="Fountain-Jones N.M."/>
            <person name="Garbe J.R."/>
            <person name="Macchietto M.G."/>
            <person name="Kania S.A."/>
            <person name="Gerhold R.W."/>
            <person name="Richards J.E."/>
            <person name="Wolf T.M."/>
        </authorList>
    </citation>
    <scope>NUCLEOTIDE SEQUENCE</scope>
    <source>
        <strain evidence="10">MNPRO001-30</strain>
        <tissue evidence="10">Meninges</tissue>
    </source>
</reference>
<evidence type="ECO:0000313" key="10">
    <source>
        <dbReference type="EMBL" id="KAJ1352472.1"/>
    </source>
</evidence>
<evidence type="ECO:0000256" key="1">
    <source>
        <dbReference type="ARBA" id="ARBA00001974"/>
    </source>
</evidence>
<feature type="signal peptide" evidence="8">
    <location>
        <begin position="1"/>
        <end position="19"/>
    </location>
</feature>
<keyword evidence="8" id="KW-0732">Signal</keyword>
<dbReference type="PRINTS" id="PR00419">
    <property type="entry name" value="ADXRDTASE"/>
</dbReference>
<comment type="similarity">
    <text evidence="3">Belongs to the flavin monoamine oxidase family.</text>
</comment>
<evidence type="ECO:0000256" key="8">
    <source>
        <dbReference type="SAM" id="SignalP"/>
    </source>
</evidence>
<dbReference type="GO" id="GO:0046592">
    <property type="term" value="F:polyamine oxidase activity"/>
    <property type="evidence" value="ECO:0007669"/>
    <property type="project" value="TreeGrafter"/>
</dbReference>
<dbReference type="PANTHER" id="PTHR10742">
    <property type="entry name" value="FLAVIN MONOAMINE OXIDASE"/>
    <property type="match status" value="1"/>
</dbReference>
<feature type="chain" id="PRO_5042235035" description="Amine oxidase domain-containing protein" evidence="8">
    <location>
        <begin position="20"/>
        <end position="177"/>
    </location>
</feature>
<accession>A0AAD5M5C2</accession>